<dbReference type="InParanoid" id="C3XY42"/>
<organism>
    <name type="scientific">Branchiostoma floridae</name>
    <name type="common">Florida lancelet</name>
    <name type="synonym">Amphioxus</name>
    <dbReference type="NCBI Taxonomy" id="7739"/>
    <lineage>
        <taxon>Eukaryota</taxon>
        <taxon>Metazoa</taxon>
        <taxon>Chordata</taxon>
        <taxon>Cephalochordata</taxon>
        <taxon>Leptocardii</taxon>
        <taxon>Amphioxiformes</taxon>
        <taxon>Branchiostomatidae</taxon>
        <taxon>Branchiostoma</taxon>
    </lineage>
</organism>
<reference evidence="1" key="1">
    <citation type="journal article" date="2008" name="Nature">
        <title>The amphioxus genome and the evolution of the chordate karyotype.</title>
        <authorList>
            <consortium name="US DOE Joint Genome Institute (JGI-PGF)"/>
            <person name="Putnam N.H."/>
            <person name="Butts T."/>
            <person name="Ferrier D.E.K."/>
            <person name="Furlong R.F."/>
            <person name="Hellsten U."/>
            <person name="Kawashima T."/>
            <person name="Robinson-Rechavi M."/>
            <person name="Shoguchi E."/>
            <person name="Terry A."/>
            <person name="Yu J.-K."/>
            <person name="Benito-Gutierrez E.L."/>
            <person name="Dubchak I."/>
            <person name="Garcia-Fernandez J."/>
            <person name="Gibson-Brown J.J."/>
            <person name="Grigoriev I.V."/>
            <person name="Horton A.C."/>
            <person name="de Jong P.J."/>
            <person name="Jurka J."/>
            <person name="Kapitonov V.V."/>
            <person name="Kohara Y."/>
            <person name="Kuroki Y."/>
            <person name="Lindquist E."/>
            <person name="Lucas S."/>
            <person name="Osoegawa K."/>
            <person name="Pennacchio L.A."/>
            <person name="Salamov A.A."/>
            <person name="Satou Y."/>
            <person name="Sauka-Spengler T."/>
            <person name="Schmutz J."/>
            <person name="Shin-I T."/>
            <person name="Toyoda A."/>
            <person name="Bronner-Fraser M."/>
            <person name="Fujiyama A."/>
            <person name="Holland L.Z."/>
            <person name="Holland P.W.H."/>
            <person name="Satoh N."/>
            <person name="Rokhsar D.S."/>
        </authorList>
    </citation>
    <scope>NUCLEOTIDE SEQUENCE [LARGE SCALE GENOMIC DNA]</scope>
    <source>
        <strain evidence="1">S238N-H82</strain>
        <tissue evidence="1">Testes</tissue>
    </source>
</reference>
<proteinExistence type="predicted"/>
<dbReference type="AlphaFoldDB" id="C3XY42"/>
<gene>
    <name evidence="1" type="ORF">BRAFLDRAFT_70435</name>
</gene>
<evidence type="ECO:0000313" key="1">
    <source>
        <dbReference type="EMBL" id="EEN67096.1"/>
    </source>
</evidence>
<protein>
    <submittedName>
        <fullName evidence="1">Uncharacterized protein</fullName>
    </submittedName>
</protein>
<dbReference type="EMBL" id="GG666472">
    <property type="protein sequence ID" value="EEN67096.1"/>
    <property type="molecule type" value="Genomic_DNA"/>
</dbReference>
<name>C3XY42_BRAFL</name>
<accession>C3XY42</accession>
<sequence length="176" mass="19301">MTSMARAGVPELTSPPRLITLVNISQAHRRYAGIIRADGAHRGGGGPRTLIGPPTCRRLRAEDGTAPAPRRKLLGSFSSIRRPAVGTSTPPQAQRASRALSTDMIDMQTARCLRRSSMKLHQRIQEDLSPHVDLCRARRGRKARLFQTHALTCKDTLRYGLLGPENSSTFATVHSD</sequence>